<evidence type="ECO:0000313" key="1">
    <source>
        <dbReference type="EMBL" id="KAK9753748.1"/>
    </source>
</evidence>
<organism evidence="1 2">
    <name type="scientific">Popillia japonica</name>
    <name type="common">Japanese beetle</name>
    <dbReference type="NCBI Taxonomy" id="7064"/>
    <lineage>
        <taxon>Eukaryota</taxon>
        <taxon>Metazoa</taxon>
        <taxon>Ecdysozoa</taxon>
        <taxon>Arthropoda</taxon>
        <taxon>Hexapoda</taxon>
        <taxon>Insecta</taxon>
        <taxon>Pterygota</taxon>
        <taxon>Neoptera</taxon>
        <taxon>Endopterygota</taxon>
        <taxon>Coleoptera</taxon>
        <taxon>Polyphaga</taxon>
        <taxon>Scarabaeiformia</taxon>
        <taxon>Scarabaeidae</taxon>
        <taxon>Rutelinae</taxon>
        <taxon>Popillia</taxon>
    </lineage>
</organism>
<evidence type="ECO:0000313" key="2">
    <source>
        <dbReference type="Proteomes" id="UP001458880"/>
    </source>
</evidence>
<dbReference type="EMBL" id="JASPKY010000011">
    <property type="protein sequence ID" value="KAK9753748.1"/>
    <property type="molecule type" value="Genomic_DNA"/>
</dbReference>
<name>A0AAW1N1H2_POPJA</name>
<protein>
    <submittedName>
        <fullName evidence="1">Uncharacterized protein</fullName>
    </submittedName>
</protein>
<reference evidence="1 2" key="1">
    <citation type="journal article" date="2024" name="BMC Genomics">
        <title>De novo assembly and annotation of Popillia japonica's genome with initial clues to its potential as an invasive pest.</title>
        <authorList>
            <person name="Cucini C."/>
            <person name="Boschi S."/>
            <person name="Funari R."/>
            <person name="Cardaioli E."/>
            <person name="Iannotti N."/>
            <person name="Marturano G."/>
            <person name="Paoli F."/>
            <person name="Bruttini M."/>
            <person name="Carapelli A."/>
            <person name="Frati F."/>
            <person name="Nardi F."/>
        </authorList>
    </citation>
    <scope>NUCLEOTIDE SEQUENCE [LARGE SCALE GENOMIC DNA]</scope>
    <source>
        <strain evidence="1">DMR45628</strain>
    </source>
</reference>
<sequence length="66" mass="7602">MYVDGVGEFFDRNGPDISPNAERDFQMAPLFYLIYRARPSHAGSPVNNRTFDMWELPCAQSAFLDR</sequence>
<dbReference type="AlphaFoldDB" id="A0AAW1N1H2"/>
<proteinExistence type="predicted"/>
<keyword evidence="2" id="KW-1185">Reference proteome</keyword>
<comment type="caution">
    <text evidence="1">The sequence shown here is derived from an EMBL/GenBank/DDBJ whole genome shotgun (WGS) entry which is preliminary data.</text>
</comment>
<gene>
    <name evidence="1" type="ORF">QE152_g1851</name>
</gene>
<dbReference type="Proteomes" id="UP001458880">
    <property type="component" value="Unassembled WGS sequence"/>
</dbReference>
<accession>A0AAW1N1H2</accession>